<accession>A0A3B1KJX1</accession>
<dbReference type="Ensembl" id="ENSAMXT00000037271.1">
    <property type="protein sequence ID" value="ENSAMXP00000054987.1"/>
    <property type="gene ID" value="ENSAMXG00000032012.1"/>
</dbReference>
<evidence type="ECO:0000313" key="2">
    <source>
        <dbReference type="Ensembl" id="ENSAMXP00000054987.1"/>
    </source>
</evidence>
<reference evidence="3" key="2">
    <citation type="journal article" date="2014" name="Nat. Commun.">
        <title>The cavefish genome reveals candidate genes for eye loss.</title>
        <authorList>
            <person name="McGaugh S.E."/>
            <person name="Gross J.B."/>
            <person name="Aken B."/>
            <person name="Blin M."/>
            <person name="Borowsky R."/>
            <person name="Chalopin D."/>
            <person name="Hinaux H."/>
            <person name="Jeffery W.R."/>
            <person name="Keene A."/>
            <person name="Ma L."/>
            <person name="Minx P."/>
            <person name="Murphy D."/>
            <person name="O'Quin K.E."/>
            <person name="Retaux S."/>
            <person name="Rohner N."/>
            <person name="Searle S.M."/>
            <person name="Stahl B.A."/>
            <person name="Tabin C."/>
            <person name="Volff J.N."/>
            <person name="Yoshizawa M."/>
            <person name="Warren W.C."/>
        </authorList>
    </citation>
    <scope>NUCLEOTIDE SEQUENCE [LARGE SCALE GENOMIC DNA]</scope>
    <source>
        <strain evidence="3">female</strain>
    </source>
</reference>
<evidence type="ECO:0000313" key="3">
    <source>
        <dbReference type="Proteomes" id="UP000018467"/>
    </source>
</evidence>
<reference evidence="3" key="1">
    <citation type="submission" date="2013-03" db="EMBL/GenBank/DDBJ databases">
        <authorList>
            <person name="Jeffery W."/>
            <person name="Warren W."/>
            <person name="Wilson R.K."/>
        </authorList>
    </citation>
    <scope>NUCLEOTIDE SEQUENCE</scope>
    <source>
        <strain evidence="3">female</strain>
    </source>
</reference>
<proteinExistence type="predicted"/>
<dbReference type="RefSeq" id="XP_022541958.1">
    <property type="nucleotide sequence ID" value="XM_022686237.2"/>
</dbReference>
<dbReference type="GeneTree" id="ENSGT00390000016499"/>
<feature type="signal peptide" evidence="1">
    <location>
        <begin position="1"/>
        <end position="25"/>
    </location>
</feature>
<dbReference type="GeneID" id="111196844"/>
<dbReference type="KEGG" id="amex:111196844"/>
<dbReference type="PANTHER" id="PTHR35658:SF1">
    <property type="entry name" value="CHROMOSOME 21 OPEN READING FRAME 62"/>
    <property type="match status" value="1"/>
</dbReference>
<keyword evidence="3" id="KW-1185">Reference proteome</keyword>
<reference evidence="2" key="3">
    <citation type="submission" date="2025-08" db="UniProtKB">
        <authorList>
            <consortium name="Ensembl"/>
        </authorList>
    </citation>
    <scope>IDENTIFICATION</scope>
</reference>
<dbReference type="PANTHER" id="PTHR35658">
    <property type="entry name" value="RCG58666, ISOFORM CRA_A"/>
    <property type="match status" value="1"/>
</dbReference>
<protein>
    <submittedName>
        <fullName evidence="2">Uncharacterized protein</fullName>
    </submittedName>
</protein>
<dbReference type="InParanoid" id="A0A3B1KJX1"/>
<sequence>MQMKMLSFCLPPLLCALLRLHFACTDLPNITLVFDSTTHSDSLRNCSCATEVRHCEETLANLLCNCGTVPRSSLTARGPRWDNRRTDGTLSVWVHNSWIRMELLNGSHVLDLHLSLCAPAALLGPAQYLTLVGLKRIQLYTLGKEALHRDQTMNIIPGVGLNVWDSGLSIALLDVGSMSGALRLKAYSVVGPSLQALKQNFPNLTLSEGGMLSSDQEWIHKPSMITFIY</sequence>
<keyword evidence="1" id="KW-0732">Signal</keyword>
<dbReference type="InterPro" id="IPR029250">
    <property type="entry name" value="ECPIP"/>
</dbReference>
<name>A0A3B1KJX1_ASTMX</name>
<feature type="chain" id="PRO_5017473799" evidence="1">
    <location>
        <begin position="26"/>
        <end position="229"/>
    </location>
</feature>
<dbReference type="Pfam" id="PF15137">
    <property type="entry name" value="ECPIP"/>
    <property type="match status" value="1"/>
</dbReference>
<dbReference type="AlphaFoldDB" id="A0A3B1KJX1"/>
<organism evidence="2 3">
    <name type="scientific">Astyanax mexicanus</name>
    <name type="common">Blind cave fish</name>
    <name type="synonym">Astyanax fasciatus mexicanus</name>
    <dbReference type="NCBI Taxonomy" id="7994"/>
    <lineage>
        <taxon>Eukaryota</taxon>
        <taxon>Metazoa</taxon>
        <taxon>Chordata</taxon>
        <taxon>Craniata</taxon>
        <taxon>Vertebrata</taxon>
        <taxon>Euteleostomi</taxon>
        <taxon>Actinopterygii</taxon>
        <taxon>Neopterygii</taxon>
        <taxon>Teleostei</taxon>
        <taxon>Ostariophysi</taxon>
        <taxon>Characiformes</taxon>
        <taxon>Characoidei</taxon>
        <taxon>Acestrorhamphidae</taxon>
        <taxon>Acestrorhamphinae</taxon>
        <taxon>Astyanax</taxon>
    </lineage>
</organism>
<reference evidence="2" key="4">
    <citation type="submission" date="2025-09" db="UniProtKB">
        <authorList>
            <consortium name="Ensembl"/>
        </authorList>
    </citation>
    <scope>IDENTIFICATION</scope>
</reference>
<dbReference type="Proteomes" id="UP000018467">
    <property type="component" value="Unassembled WGS sequence"/>
</dbReference>
<evidence type="ECO:0000256" key="1">
    <source>
        <dbReference type="SAM" id="SignalP"/>
    </source>
</evidence>